<name>A0ACC0UIG5_9AGAM</name>
<protein>
    <submittedName>
        <fullName evidence="1">FAD-linked oxidoreductase-like protein</fullName>
    </submittedName>
</protein>
<evidence type="ECO:0000313" key="1">
    <source>
        <dbReference type="EMBL" id="KAI9510632.1"/>
    </source>
</evidence>
<accession>A0ACC0UIG5</accession>
<gene>
    <name evidence="1" type="ORF">F5148DRAFT_1177948</name>
</gene>
<reference evidence="1" key="1">
    <citation type="submission" date="2021-03" db="EMBL/GenBank/DDBJ databases">
        <title>Evolutionary priming and transition to the ectomycorrhizal habit in an iconic lineage of mushroom-forming fungi: is preadaptation a requirement?</title>
        <authorList>
            <consortium name="DOE Joint Genome Institute"/>
            <person name="Looney B.P."/>
            <person name="Miyauchi S."/>
            <person name="Morin E."/>
            <person name="Drula E."/>
            <person name="Courty P.E."/>
            <person name="Chicoki N."/>
            <person name="Fauchery L."/>
            <person name="Kohler A."/>
            <person name="Kuo A."/>
            <person name="LaButti K."/>
            <person name="Pangilinan J."/>
            <person name="Lipzen A."/>
            <person name="Riley R."/>
            <person name="Andreopoulos W."/>
            <person name="He G."/>
            <person name="Johnson J."/>
            <person name="Barry K.W."/>
            <person name="Grigoriev I.V."/>
            <person name="Nagy L."/>
            <person name="Hibbett D."/>
            <person name="Henrissat B."/>
            <person name="Matheny P.B."/>
            <person name="Labbe J."/>
            <person name="Martin A.F."/>
        </authorList>
    </citation>
    <scope>NUCLEOTIDE SEQUENCE</scope>
    <source>
        <strain evidence="1">BPL698</strain>
    </source>
</reference>
<organism evidence="1 2">
    <name type="scientific">Russula earlei</name>
    <dbReference type="NCBI Taxonomy" id="71964"/>
    <lineage>
        <taxon>Eukaryota</taxon>
        <taxon>Fungi</taxon>
        <taxon>Dikarya</taxon>
        <taxon>Basidiomycota</taxon>
        <taxon>Agaricomycotina</taxon>
        <taxon>Agaricomycetes</taxon>
        <taxon>Russulales</taxon>
        <taxon>Russulaceae</taxon>
        <taxon>Russula</taxon>
    </lineage>
</organism>
<dbReference type="EMBL" id="JAGFNK010000038">
    <property type="protein sequence ID" value="KAI9510632.1"/>
    <property type="molecule type" value="Genomic_DNA"/>
</dbReference>
<dbReference type="Proteomes" id="UP001207468">
    <property type="component" value="Unassembled WGS sequence"/>
</dbReference>
<evidence type="ECO:0000313" key="2">
    <source>
        <dbReference type="Proteomes" id="UP001207468"/>
    </source>
</evidence>
<comment type="caution">
    <text evidence="1">The sequence shown here is derived from an EMBL/GenBank/DDBJ whole genome shotgun (WGS) entry which is preliminary data.</text>
</comment>
<sequence>MLARLFRRQVSLTPLYLQRCNRVFGHSAVHSFRRPRISVVGGGALTASLIVGLGYTLNADVPPPSKERTPTPLPQLISSYVVYSICSIPGLVDASPALLAFCTSIPGLRQLTEAFVRVTFFTQFVGGDTAHACLPLIRRLRADNKGALLAYSVEVDETETTGGTRSTSEPVHQHIVQELLRSIDVAADFEESQARETPGSGRRTWVAIKLSALLPNPAALFHLSAYLSSLHTHNATLYPGCPCVDDLAVLKLNGPPPGSPLTAQDLVDLRELNESLIRLCTRARARDVRVIVDAEYSWYQPAVDSISFSLMREFNRESSSPMRWLPWPFSRSVRPRPPPLIYVTCQAYLRRTPEYLVQCLRDAASNQYALGIKLVRGAYHEQEVKADSRSLSFTTGASWPPVFTNKVDTDECYDAAAAELIRAVANVDDHGPRVGVLFGSHNAESCAKVLDALVDVGLATREDGAVKLDDQAAERVNLAQLYGMSDSLTDRLATLVKTPAPFVIKYVPYGALPEVMPYLSRRAIENKSVLGDGHATKERQQAFDALWQRLFGSSDKAHATRHGHA</sequence>
<keyword evidence="2" id="KW-1185">Reference proteome</keyword>
<proteinExistence type="predicted"/>